<organism evidence="2 3">
    <name type="scientific">Vanrija albida</name>
    <dbReference type="NCBI Taxonomy" id="181172"/>
    <lineage>
        <taxon>Eukaryota</taxon>
        <taxon>Fungi</taxon>
        <taxon>Dikarya</taxon>
        <taxon>Basidiomycota</taxon>
        <taxon>Agaricomycotina</taxon>
        <taxon>Tremellomycetes</taxon>
        <taxon>Trichosporonales</taxon>
        <taxon>Trichosporonaceae</taxon>
        <taxon>Vanrija</taxon>
    </lineage>
</organism>
<sequence>MEKQQTPLQTPPAWDPKAVPAAPLGAYAGAAPGQPGAYPGYAAQPGMVVVQQGPYPTATFCPVSGGAHDPDERMGLIGIIIGIVFCPCGIIACFMDKKITCRNCKFVIKESWGGA</sequence>
<feature type="transmembrane region" description="Helical" evidence="1">
    <location>
        <begin position="74"/>
        <end position="95"/>
    </location>
</feature>
<dbReference type="RefSeq" id="XP_069205938.1">
    <property type="nucleotide sequence ID" value="XM_069356097.1"/>
</dbReference>
<gene>
    <name evidence="2" type="ORF">Q8F55_007677</name>
</gene>
<protein>
    <recommendedName>
        <fullName evidence="4">Brain protein I3</fullName>
    </recommendedName>
</protein>
<accession>A0ABR3PU85</accession>
<reference evidence="2 3" key="1">
    <citation type="submission" date="2023-08" db="EMBL/GenBank/DDBJ databases">
        <title>Annotated Genome Sequence of Vanrija albida AlHP1.</title>
        <authorList>
            <person name="Herzog R."/>
        </authorList>
    </citation>
    <scope>NUCLEOTIDE SEQUENCE [LARGE SCALE GENOMIC DNA]</scope>
    <source>
        <strain evidence="2 3">AlHP1</strain>
    </source>
</reference>
<name>A0ABR3PU85_9TREE</name>
<dbReference type="GeneID" id="95988720"/>
<comment type="caution">
    <text evidence="2">The sequence shown here is derived from an EMBL/GenBank/DDBJ whole genome shotgun (WGS) entry which is preliminary data.</text>
</comment>
<evidence type="ECO:0008006" key="4">
    <source>
        <dbReference type="Google" id="ProtNLM"/>
    </source>
</evidence>
<evidence type="ECO:0000313" key="3">
    <source>
        <dbReference type="Proteomes" id="UP001565368"/>
    </source>
</evidence>
<dbReference type="Proteomes" id="UP001565368">
    <property type="component" value="Unassembled WGS sequence"/>
</dbReference>
<evidence type="ECO:0000256" key="1">
    <source>
        <dbReference type="SAM" id="Phobius"/>
    </source>
</evidence>
<proteinExistence type="predicted"/>
<keyword evidence="1" id="KW-0472">Membrane</keyword>
<keyword evidence="1" id="KW-0812">Transmembrane</keyword>
<keyword evidence="1" id="KW-1133">Transmembrane helix</keyword>
<keyword evidence="3" id="KW-1185">Reference proteome</keyword>
<dbReference type="EMBL" id="JBBXJM010000006">
    <property type="protein sequence ID" value="KAL1405994.1"/>
    <property type="molecule type" value="Genomic_DNA"/>
</dbReference>
<evidence type="ECO:0000313" key="2">
    <source>
        <dbReference type="EMBL" id="KAL1405994.1"/>
    </source>
</evidence>